<proteinExistence type="inferred from homology"/>
<dbReference type="EnsemblMetazoa" id="ACUA005478-RA">
    <property type="protein sequence ID" value="ACUA005478-PA"/>
    <property type="gene ID" value="ACUA005478"/>
</dbReference>
<dbReference type="CDD" id="cd22391">
    <property type="entry name" value="KH-I_PNO1_rpt1"/>
    <property type="match status" value="1"/>
</dbReference>
<dbReference type="InterPro" id="IPR055211">
    <property type="entry name" value="KH_PNO1_2nd"/>
</dbReference>
<keyword evidence="4" id="KW-0539">Nucleus</keyword>
<dbReference type="GO" id="GO:0005730">
    <property type="term" value="C:nucleolus"/>
    <property type="evidence" value="ECO:0007669"/>
    <property type="project" value="UniProtKB-SubCell"/>
</dbReference>
<dbReference type="InterPro" id="IPR055212">
    <property type="entry name" value="KH-I_PNO1_first"/>
</dbReference>
<dbReference type="SMART" id="SM00322">
    <property type="entry name" value="KH"/>
    <property type="match status" value="1"/>
</dbReference>
<evidence type="ECO:0000256" key="1">
    <source>
        <dbReference type="ARBA" id="ARBA00004604"/>
    </source>
</evidence>
<accession>A0A182LZ55</accession>
<evidence type="ECO:0000256" key="4">
    <source>
        <dbReference type="ARBA" id="ARBA00023242"/>
    </source>
</evidence>
<dbReference type="PANTHER" id="PTHR12826:SF13">
    <property type="entry name" value="RNA-BINDING PROTEIN PNO1"/>
    <property type="match status" value="1"/>
</dbReference>
<feature type="compositionally biased region" description="Basic and acidic residues" evidence="5">
    <location>
        <begin position="19"/>
        <end position="30"/>
    </location>
</feature>
<evidence type="ECO:0000256" key="5">
    <source>
        <dbReference type="SAM" id="MobiDB-lite"/>
    </source>
</evidence>
<dbReference type="SUPFAM" id="SSF54791">
    <property type="entry name" value="Eukaryotic type KH-domain (KH-domain type I)"/>
    <property type="match status" value="1"/>
</dbReference>
<dbReference type="EMBL" id="AXCM01000330">
    <property type="status" value="NOT_ANNOTATED_CDS"/>
    <property type="molecule type" value="Genomic_DNA"/>
</dbReference>
<organism evidence="7 8">
    <name type="scientific">Anopheles culicifacies</name>
    <dbReference type="NCBI Taxonomy" id="139723"/>
    <lineage>
        <taxon>Eukaryota</taxon>
        <taxon>Metazoa</taxon>
        <taxon>Ecdysozoa</taxon>
        <taxon>Arthropoda</taxon>
        <taxon>Hexapoda</taxon>
        <taxon>Insecta</taxon>
        <taxon>Pterygota</taxon>
        <taxon>Neoptera</taxon>
        <taxon>Endopterygota</taxon>
        <taxon>Diptera</taxon>
        <taxon>Nematocera</taxon>
        <taxon>Culicoidea</taxon>
        <taxon>Culicidae</taxon>
        <taxon>Anophelinae</taxon>
        <taxon>Anopheles</taxon>
        <taxon>culicifacies species complex</taxon>
    </lineage>
</organism>
<reference evidence="8" key="1">
    <citation type="submission" date="2013-09" db="EMBL/GenBank/DDBJ databases">
        <title>The Genome Sequence of Anopheles culicifacies species A.</title>
        <authorList>
            <consortium name="The Broad Institute Genomics Platform"/>
            <person name="Neafsey D.E."/>
            <person name="Besansky N."/>
            <person name="Howell P."/>
            <person name="Walton C."/>
            <person name="Young S.K."/>
            <person name="Zeng Q."/>
            <person name="Gargeya S."/>
            <person name="Fitzgerald M."/>
            <person name="Haas B."/>
            <person name="Abouelleil A."/>
            <person name="Allen A.W."/>
            <person name="Alvarado L."/>
            <person name="Arachchi H.M."/>
            <person name="Berlin A.M."/>
            <person name="Chapman S.B."/>
            <person name="Gainer-Dewar J."/>
            <person name="Goldberg J."/>
            <person name="Griggs A."/>
            <person name="Gujja S."/>
            <person name="Hansen M."/>
            <person name="Howarth C."/>
            <person name="Imamovic A."/>
            <person name="Ireland A."/>
            <person name="Larimer J."/>
            <person name="McCowan C."/>
            <person name="Murphy C."/>
            <person name="Pearson M."/>
            <person name="Poon T.W."/>
            <person name="Priest M."/>
            <person name="Roberts A."/>
            <person name="Saif S."/>
            <person name="Shea T."/>
            <person name="Sisk P."/>
            <person name="Sykes S."/>
            <person name="Wortman J."/>
            <person name="Nusbaum C."/>
            <person name="Birren B."/>
        </authorList>
    </citation>
    <scope>NUCLEOTIDE SEQUENCE [LARGE SCALE GENOMIC DNA]</scope>
    <source>
        <strain evidence="8">A-37</strain>
    </source>
</reference>
<dbReference type="PANTHER" id="PTHR12826">
    <property type="entry name" value="RIBONUCLEASE Y"/>
    <property type="match status" value="1"/>
</dbReference>
<evidence type="ECO:0000256" key="3">
    <source>
        <dbReference type="ARBA" id="ARBA00022884"/>
    </source>
</evidence>
<dbReference type="AlphaFoldDB" id="A0A182LZ55"/>
<evidence type="ECO:0000313" key="7">
    <source>
        <dbReference type="EnsemblMetazoa" id="ACUA005478-PA"/>
    </source>
</evidence>
<dbReference type="Pfam" id="PF22891">
    <property type="entry name" value="KH_PNO1_2nd"/>
    <property type="match status" value="1"/>
</dbReference>
<keyword evidence="3" id="KW-0694">RNA-binding</keyword>
<keyword evidence="8" id="KW-1185">Reference proteome</keyword>
<feature type="region of interest" description="Disordered" evidence="5">
    <location>
        <begin position="1"/>
        <end position="30"/>
    </location>
</feature>
<evidence type="ECO:0000259" key="6">
    <source>
        <dbReference type="SMART" id="SM00322"/>
    </source>
</evidence>
<dbReference type="InterPro" id="IPR004087">
    <property type="entry name" value="KH_dom"/>
</dbReference>
<reference evidence="7" key="2">
    <citation type="submission" date="2020-05" db="UniProtKB">
        <authorList>
            <consortium name="EnsemblMetazoa"/>
        </authorList>
    </citation>
    <scope>IDENTIFICATION</scope>
    <source>
        <strain evidence="7">A-37</strain>
    </source>
</reference>
<dbReference type="InterPro" id="IPR036612">
    <property type="entry name" value="KH_dom_type_1_sf"/>
</dbReference>
<name>A0A182LZ55_9DIPT</name>
<evidence type="ECO:0000256" key="2">
    <source>
        <dbReference type="ARBA" id="ARBA00007515"/>
    </source>
</evidence>
<sequence length="221" mass="24903">MDVDVAVESVPQEPTSQTQRKEKTGSKSGEMRKVYIPRTRKTLLKEQWMKIFTPIVEQLSLMIRYNVKFSQVEIKLTAETPDSTYLQKAADFVRAFALGFEVEDALALIRLDDLFIESFDVTDVKALKGDHLSRAIGRVAGKGGRTKFTIENTTKTRIVLHDSKIHIMGSYKYIQHAKRALSHLILGSPASKVYVVRLTIASDIPTSSSRMHVRTYGADDL</sequence>
<feature type="domain" description="K Homology" evidence="6">
    <location>
        <begin position="113"/>
        <end position="186"/>
    </location>
</feature>
<evidence type="ECO:0000313" key="8">
    <source>
        <dbReference type="Proteomes" id="UP000075883"/>
    </source>
</evidence>
<dbReference type="FunFam" id="3.30.1370.10:FF:000009">
    <property type="entry name" value="RNA-binding protein PNO1"/>
    <property type="match status" value="1"/>
</dbReference>
<dbReference type="STRING" id="139723.A0A182LZ55"/>
<protein>
    <recommendedName>
        <fullName evidence="6">K Homology domain-containing protein</fullName>
    </recommendedName>
</protein>
<dbReference type="CDD" id="cd22392">
    <property type="entry name" value="KH-I_PNO1_rpt2"/>
    <property type="match status" value="1"/>
</dbReference>
<dbReference type="Gene3D" id="3.30.1370.10">
    <property type="entry name" value="K Homology domain, type 1"/>
    <property type="match status" value="2"/>
</dbReference>
<comment type="subcellular location">
    <subcellularLocation>
        <location evidence="1">Nucleus</location>
        <location evidence="1">Nucleolus</location>
    </subcellularLocation>
</comment>
<dbReference type="GO" id="GO:0003723">
    <property type="term" value="F:RNA binding"/>
    <property type="evidence" value="ECO:0007669"/>
    <property type="project" value="UniProtKB-KW"/>
</dbReference>
<dbReference type="VEuPathDB" id="VectorBase:ACUA005478"/>
<dbReference type="Proteomes" id="UP000075883">
    <property type="component" value="Unassembled WGS sequence"/>
</dbReference>
<comment type="similarity">
    <text evidence="2">Belongs to the PNO1 family.</text>
</comment>